<evidence type="ECO:0000313" key="8">
    <source>
        <dbReference type="EMBL" id="MFF3340378.1"/>
    </source>
</evidence>
<evidence type="ECO:0000256" key="2">
    <source>
        <dbReference type="ARBA" id="ARBA00022908"/>
    </source>
</evidence>
<dbReference type="Proteomes" id="UP001601976">
    <property type="component" value="Unassembled WGS sequence"/>
</dbReference>
<feature type="domain" description="Tyr recombinase" evidence="6">
    <location>
        <begin position="172"/>
        <end position="402"/>
    </location>
</feature>
<dbReference type="InterPro" id="IPR044068">
    <property type="entry name" value="CB"/>
</dbReference>
<sequence length="410" mass="45812">MAGYIEDRWIKKKKDPVTGKRERTARYGKGKRYKVAGIPGIRDRSFETLEDAKAWLRRAATDEERGEFVDPRDGSITLADYIALHWAPGRGGAPKTQQNQERRARLHIVPHLGQLPLKSVTPAELRAYIAKLEVTVSSVDYRRGILSELSSILEAAVDDKRLARNPMRAKSVRWPKASQERREAWLLATALRVREVISPRNRIAVVLGLGCGLRQGEVFGLSPEDIDYARGVLHVRRQVQTISGRPYFALPKGAKTRVVDMPSSVAEELKRHGKEFPPVEVELPWEKPGPGRPTRKFSLELTTRFSNAIAVNTWNTYTWKPALAAAGIIPPRPEGAKPWQWEAAPKDGFHVLRHTYASIMLEAGESVVTLARWLGHSSPAVTLSYYAHFMPDAGSKGRTAIDGLLGRQGD</sequence>
<organism evidence="8 9">
    <name type="scientific">Streptomyces flavidovirens</name>
    <dbReference type="NCBI Taxonomy" id="67298"/>
    <lineage>
        <taxon>Bacteria</taxon>
        <taxon>Bacillati</taxon>
        <taxon>Actinomycetota</taxon>
        <taxon>Actinomycetes</taxon>
        <taxon>Kitasatosporales</taxon>
        <taxon>Streptomycetaceae</taxon>
        <taxon>Streptomyces</taxon>
    </lineage>
</organism>
<name>A0ABW6RFR2_9ACTN</name>
<comment type="caution">
    <text evidence="8">The sequence shown here is derived from an EMBL/GenBank/DDBJ whole genome shotgun (WGS) entry which is preliminary data.</text>
</comment>
<dbReference type="EMBL" id="JBIAPK010000004">
    <property type="protein sequence ID" value="MFF3340378.1"/>
    <property type="molecule type" value="Genomic_DNA"/>
</dbReference>
<dbReference type="InterPro" id="IPR011010">
    <property type="entry name" value="DNA_brk_join_enz"/>
</dbReference>
<dbReference type="SUPFAM" id="SSF56349">
    <property type="entry name" value="DNA breaking-rejoining enzymes"/>
    <property type="match status" value="1"/>
</dbReference>
<dbReference type="Gene3D" id="1.10.150.130">
    <property type="match status" value="1"/>
</dbReference>
<evidence type="ECO:0000313" key="9">
    <source>
        <dbReference type="Proteomes" id="UP001601976"/>
    </source>
</evidence>
<reference evidence="8 9" key="1">
    <citation type="submission" date="2024-10" db="EMBL/GenBank/DDBJ databases">
        <title>The Natural Products Discovery Center: Release of the First 8490 Sequenced Strains for Exploring Actinobacteria Biosynthetic Diversity.</title>
        <authorList>
            <person name="Kalkreuter E."/>
            <person name="Kautsar S.A."/>
            <person name="Yang D."/>
            <person name="Bader C.D."/>
            <person name="Teijaro C.N."/>
            <person name="Fluegel L."/>
            <person name="Davis C.M."/>
            <person name="Simpson J.R."/>
            <person name="Lauterbach L."/>
            <person name="Steele A.D."/>
            <person name="Gui C."/>
            <person name="Meng S."/>
            <person name="Li G."/>
            <person name="Viehrig K."/>
            <person name="Ye F."/>
            <person name="Su P."/>
            <person name="Kiefer A.F."/>
            <person name="Nichols A."/>
            <person name="Cepeda A.J."/>
            <person name="Yan W."/>
            <person name="Fan B."/>
            <person name="Jiang Y."/>
            <person name="Adhikari A."/>
            <person name="Zheng C.-J."/>
            <person name="Schuster L."/>
            <person name="Cowan T.M."/>
            <person name="Smanski M.J."/>
            <person name="Chevrette M.G."/>
            <person name="De Carvalho L.P.S."/>
            <person name="Shen B."/>
        </authorList>
    </citation>
    <scope>NUCLEOTIDE SEQUENCE [LARGE SCALE GENOMIC DNA]</scope>
    <source>
        <strain evidence="8 9">NPDC003029</strain>
    </source>
</reference>
<dbReference type="RefSeq" id="WP_355713162.1">
    <property type="nucleotide sequence ID" value="NZ_JBEXNP010000002.1"/>
</dbReference>
<dbReference type="PANTHER" id="PTHR30349">
    <property type="entry name" value="PHAGE INTEGRASE-RELATED"/>
    <property type="match status" value="1"/>
</dbReference>
<gene>
    <name evidence="8" type="ORF">ACFYWW_16825</name>
</gene>
<evidence type="ECO:0000256" key="1">
    <source>
        <dbReference type="ARBA" id="ARBA00008857"/>
    </source>
</evidence>
<dbReference type="InterPro" id="IPR013762">
    <property type="entry name" value="Integrase-like_cat_sf"/>
</dbReference>
<keyword evidence="2" id="KW-0229">DNA integration</keyword>
<feature type="domain" description="Core-binding (CB)" evidence="7">
    <location>
        <begin position="72"/>
        <end position="154"/>
    </location>
</feature>
<dbReference type="InterPro" id="IPR002104">
    <property type="entry name" value="Integrase_catalytic"/>
</dbReference>
<evidence type="ECO:0000259" key="7">
    <source>
        <dbReference type="PROSITE" id="PS51900"/>
    </source>
</evidence>
<dbReference type="InterPro" id="IPR050090">
    <property type="entry name" value="Tyrosine_recombinase_XerCD"/>
</dbReference>
<dbReference type="InterPro" id="IPR004107">
    <property type="entry name" value="Integrase_SAM-like_N"/>
</dbReference>
<keyword evidence="4" id="KW-0233">DNA recombination</keyword>
<keyword evidence="9" id="KW-1185">Reference proteome</keyword>
<dbReference type="Pfam" id="PF00589">
    <property type="entry name" value="Phage_integrase"/>
    <property type="match status" value="1"/>
</dbReference>
<protein>
    <submittedName>
        <fullName evidence="8">Tyrosine-type recombinase/integrase</fullName>
    </submittedName>
</protein>
<dbReference type="Gene3D" id="1.10.443.10">
    <property type="entry name" value="Intergrase catalytic core"/>
    <property type="match status" value="1"/>
</dbReference>
<evidence type="ECO:0000256" key="3">
    <source>
        <dbReference type="ARBA" id="ARBA00023125"/>
    </source>
</evidence>
<evidence type="ECO:0000256" key="4">
    <source>
        <dbReference type="ARBA" id="ARBA00023172"/>
    </source>
</evidence>
<keyword evidence="3 5" id="KW-0238">DNA-binding</keyword>
<evidence type="ECO:0000256" key="5">
    <source>
        <dbReference type="PROSITE-ProRule" id="PRU01248"/>
    </source>
</evidence>
<evidence type="ECO:0000259" key="6">
    <source>
        <dbReference type="PROSITE" id="PS51898"/>
    </source>
</evidence>
<dbReference type="InterPro" id="IPR010998">
    <property type="entry name" value="Integrase_recombinase_N"/>
</dbReference>
<dbReference type="Pfam" id="PF14659">
    <property type="entry name" value="Phage_int_SAM_3"/>
    <property type="match status" value="1"/>
</dbReference>
<accession>A0ABW6RFR2</accession>
<comment type="similarity">
    <text evidence="1">Belongs to the 'phage' integrase family.</text>
</comment>
<dbReference type="PANTHER" id="PTHR30349:SF64">
    <property type="entry name" value="PROPHAGE INTEGRASE INTD-RELATED"/>
    <property type="match status" value="1"/>
</dbReference>
<proteinExistence type="inferred from homology"/>
<dbReference type="CDD" id="cd01189">
    <property type="entry name" value="INT_ICEBs1_C_like"/>
    <property type="match status" value="1"/>
</dbReference>
<dbReference type="PROSITE" id="PS51900">
    <property type="entry name" value="CB"/>
    <property type="match status" value="1"/>
</dbReference>
<dbReference type="PROSITE" id="PS51898">
    <property type="entry name" value="TYR_RECOMBINASE"/>
    <property type="match status" value="1"/>
</dbReference>